<keyword evidence="1" id="KW-0472">Membrane</keyword>
<proteinExistence type="predicted"/>
<dbReference type="Proteomes" id="UP000028007">
    <property type="component" value="Unassembled WGS sequence"/>
</dbReference>
<dbReference type="EMBL" id="JNFF01000117">
    <property type="protein sequence ID" value="KEQ28104.1"/>
    <property type="molecule type" value="Genomic_DNA"/>
</dbReference>
<evidence type="ECO:0000256" key="1">
    <source>
        <dbReference type="SAM" id="Phobius"/>
    </source>
</evidence>
<accession>A0A081PBN1</accession>
<feature type="transmembrane region" description="Helical" evidence="1">
    <location>
        <begin position="35"/>
        <end position="54"/>
    </location>
</feature>
<dbReference type="eggNOG" id="ENOG502Z7W1">
    <property type="taxonomic scope" value="Bacteria"/>
</dbReference>
<evidence type="ECO:0008006" key="4">
    <source>
        <dbReference type="Google" id="ProtNLM"/>
    </source>
</evidence>
<keyword evidence="1" id="KW-0812">Transmembrane</keyword>
<protein>
    <recommendedName>
        <fullName evidence="4">Aerotolerance regulator N-terminal domain-containing protein</fullName>
    </recommendedName>
</protein>
<reference evidence="2 3" key="1">
    <citation type="journal article" date="1992" name="Int. J. Syst. Bacteriol.">
        <title>Sphingobacterium antarcticus sp. nov. a Psychrotrophic Bacterium from the Soils of Schirmacher Oasis, Antarctica.</title>
        <authorList>
            <person name="Shivaji S."/>
            <person name="Ray M.K."/>
            <person name="Rao N.S."/>
            <person name="Saiserr L."/>
            <person name="Jagannadham M.V."/>
            <person name="Kumar G.S."/>
            <person name="Reddy G."/>
            <person name="Bhargava P.M."/>
        </authorList>
    </citation>
    <scope>NUCLEOTIDE SEQUENCE [LARGE SCALE GENOMIC DNA]</scope>
    <source>
        <strain evidence="2 3">4BY</strain>
    </source>
</reference>
<evidence type="ECO:0000313" key="3">
    <source>
        <dbReference type="Proteomes" id="UP000028007"/>
    </source>
</evidence>
<keyword evidence="1" id="KW-1133">Transmembrane helix</keyword>
<sequence length="598" mass="67347">MEFKYIALIACVILGIVLLFFEYRRKNRNNLYGRLAATVVLVFCLALLIFPVQYEVKGVSNSHSINLLTAGTPKDEVLAAGIQSYTTDPGLYQASKKTRVKYIADLIYYLADHPEIMHINIYGYGLSAEEVRQLNKYTFSFHPPKEPAGIVSASWNNKLKSTEFLQVQGTFKNQTNKTVKIYLEGFGTRLDSLTVPGGNNISFSFRDQPKQTGLAIYRLVAIAGNDTIAKEPVPFEVKAEIPGAILMLSSAPDFEFKFLKDWLFDHQYPLMLRSRISKDKFSTDFLNTPVVKLERISTEQLQKTALLIIDEDEFTALSMGEKEAVDRASARGMGLLIRASSGDQKKLQEFSIHTENVPSFKEQEVVPELTNNAYRFSALPAGQTSFIQPASDYKMLVQTKAGKGLVSGRINGAGMLLYSVIPTTYNWVLDGKKSDYTIFWSTIIAAGIRKTTERFSYETQTSFPVISEKLTLNLEVADSKKMPQVSINQNRWSPSQHPQFNSLWQVSGWSGRAGWNTLAVNGNQSAFYVYANSDWSSARYIQRLNFNSKLINNQNGRASSSEAPNFVKEDLSLWWFYAGFLLSAAFLWYESKNQEQNG</sequence>
<gene>
    <name evidence="2" type="ORF">N180_00250</name>
</gene>
<dbReference type="OrthoDB" id="980086at2"/>
<comment type="caution">
    <text evidence="2">The sequence shown here is derived from an EMBL/GenBank/DDBJ whole genome shotgun (WGS) entry which is preliminary data.</text>
</comment>
<dbReference type="RefSeq" id="WP_037444638.1">
    <property type="nucleotide sequence ID" value="NZ_JNFF01000117.1"/>
</dbReference>
<organism evidence="2 3">
    <name type="scientific">Pedobacter antarcticus 4BY</name>
    <dbReference type="NCBI Taxonomy" id="1358423"/>
    <lineage>
        <taxon>Bacteria</taxon>
        <taxon>Pseudomonadati</taxon>
        <taxon>Bacteroidota</taxon>
        <taxon>Sphingobacteriia</taxon>
        <taxon>Sphingobacteriales</taxon>
        <taxon>Sphingobacteriaceae</taxon>
        <taxon>Pedobacter</taxon>
    </lineage>
</organism>
<name>A0A081PBN1_9SPHI</name>
<feature type="transmembrane region" description="Helical" evidence="1">
    <location>
        <begin position="6"/>
        <end position="23"/>
    </location>
</feature>
<evidence type="ECO:0000313" key="2">
    <source>
        <dbReference type="EMBL" id="KEQ28104.1"/>
    </source>
</evidence>
<keyword evidence="3" id="KW-1185">Reference proteome</keyword>
<dbReference type="AlphaFoldDB" id="A0A081PBN1"/>